<dbReference type="EMBL" id="LWDE02002420">
    <property type="protein sequence ID" value="KAE8237700.1"/>
    <property type="molecule type" value="Genomic_DNA"/>
</dbReference>
<comment type="caution">
    <text evidence="1">The sequence shown here is derived from an EMBL/GenBank/DDBJ whole genome shotgun (WGS) entry which is preliminary data.</text>
</comment>
<accession>A0A8X7MJ19</accession>
<dbReference type="Proteomes" id="UP000077684">
    <property type="component" value="Unassembled WGS sequence"/>
</dbReference>
<name>A0A8X7MJ19_9BASI</name>
<reference evidence="1" key="2">
    <citation type="journal article" date="2019" name="IMA Fungus">
        <title>Genome sequencing and comparison of five Tilletia species to identify candidate genes for the detection of regulated species infecting wheat.</title>
        <authorList>
            <person name="Nguyen H.D.T."/>
            <person name="Sultana T."/>
            <person name="Kesanakurti P."/>
            <person name="Hambleton S."/>
        </authorList>
    </citation>
    <scope>NUCLEOTIDE SEQUENCE</scope>
    <source>
        <strain evidence="1">DAOMC 236426</strain>
    </source>
</reference>
<proteinExistence type="predicted"/>
<reference evidence="1" key="1">
    <citation type="submission" date="2016-04" db="EMBL/GenBank/DDBJ databases">
        <authorList>
            <person name="Nguyen H.D."/>
            <person name="Samba Siva P."/>
            <person name="Cullis J."/>
            <person name="Levesque C.A."/>
            <person name="Hambleton S."/>
        </authorList>
    </citation>
    <scope>NUCLEOTIDE SEQUENCE</scope>
    <source>
        <strain evidence="1">DAOMC 236426</strain>
    </source>
</reference>
<evidence type="ECO:0000313" key="2">
    <source>
        <dbReference type="Proteomes" id="UP000077684"/>
    </source>
</evidence>
<gene>
    <name evidence="1" type="ORF">A4X06_0g9143</name>
</gene>
<organism evidence="1 2">
    <name type="scientific">Tilletia controversa</name>
    <name type="common">dwarf bunt fungus</name>
    <dbReference type="NCBI Taxonomy" id="13291"/>
    <lineage>
        <taxon>Eukaryota</taxon>
        <taxon>Fungi</taxon>
        <taxon>Dikarya</taxon>
        <taxon>Basidiomycota</taxon>
        <taxon>Ustilaginomycotina</taxon>
        <taxon>Exobasidiomycetes</taxon>
        <taxon>Tilletiales</taxon>
        <taxon>Tilletiaceae</taxon>
        <taxon>Tilletia</taxon>
    </lineage>
</organism>
<evidence type="ECO:0000313" key="1">
    <source>
        <dbReference type="EMBL" id="KAE8237700.1"/>
    </source>
</evidence>
<sequence>MRTPGLGNQTPEQMFLQGAWDAARRGYDVGLLDMAERAAMQEVGLDIEGWEDYGLDGWRSERQGEQPHVRVDRISERVPPVLNEPSTHAALRLLLPYPPFPPPADFGLTAYLDVLDAINDLI</sequence>
<dbReference type="AlphaFoldDB" id="A0A8X7MJ19"/>
<protein>
    <submittedName>
        <fullName evidence="1">Uncharacterized protein</fullName>
    </submittedName>
</protein>
<keyword evidence="2" id="KW-1185">Reference proteome</keyword>